<dbReference type="AlphaFoldDB" id="A0A4P7LQQ3"/>
<organism evidence="2 3">
    <name type="scientific">Cupriavidus oxalaticus</name>
    <dbReference type="NCBI Taxonomy" id="96344"/>
    <lineage>
        <taxon>Bacteria</taxon>
        <taxon>Pseudomonadati</taxon>
        <taxon>Pseudomonadota</taxon>
        <taxon>Betaproteobacteria</taxon>
        <taxon>Burkholderiales</taxon>
        <taxon>Burkholderiaceae</taxon>
        <taxon>Cupriavidus</taxon>
    </lineage>
</organism>
<gene>
    <name evidence="2" type="ORF">E0W60_33535</name>
</gene>
<dbReference type="EMBL" id="CP038637">
    <property type="protein sequence ID" value="QBY55983.1"/>
    <property type="molecule type" value="Genomic_DNA"/>
</dbReference>
<name>A0A4P7LQQ3_9BURK</name>
<accession>A0A4P7LQQ3</accession>
<keyword evidence="2" id="KW-0614">Plasmid</keyword>
<feature type="compositionally biased region" description="Polar residues" evidence="1">
    <location>
        <begin position="65"/>
        <end position="80"/>
    </location>
</feature>
<proteinExistence type="predicted"/>
<feature type="region of interest" description="Disordered" evidence="1">
    <location>
        <begin position="65"/>
        <end position="85"/>
    </location>
</feature>
<dbReference type="KEGG" id="cox:E0W60_33535"/>
<reference evidence="2 3" key="1">
    <citation type="submission" date="2019-03" db="EMBL/GenBank/DDBJ databases">
        <title>Efficiently degradation of phenoxyalkanoic acid herbicides by Cupriavidus oxalaticus strain X32.</title>
        <authorList>
            <person name="Sheng X."/>
        </authorList>
    </citation>
    <scope>NUCLEOTIDE SEQUENCE [LARGE SCALE GENOMIC DNA]</scope>
    <source>
        <strain evidence="2 3">X32</strain>
        <plasmid evidence="2 3">unnamed2</plasmid>
    </source>
</reference>
<dbReference type="Gene3D" id="3.30.1690.10">
    <property type="entry name" value="TcpA-like pilin"/>
    <property type="match status" value="1"/>
</dbReference>
<evidence type="ECO:0000313" key="3">
    <source>
        <dbReference type="Proteomes" id="UP000295294"/>
    </source>
</evidence>
<dbReference type="OrthoDB" id="9133200at2"/>
<sequence length="158" mass="17328">MSANDALTLSFTQVPQAECADVIPGVEQNVRVVTVGGTSVKANNAQTDRTALARPVQRAVWQIPSSTPSARHNRTENGSGERTVMNGDFPIDDMLWLEASSFVTGMWISMTSRRLWYFVPCGMVRQRPQSIPSRVPQSMLPVRDAIAQVLKQKSATAP</sequence>
<evidence type="ECO:0000256" key="1">
    <source>
        <dbReference type="SAM" id="MobiDB-lite"/>
    </source>
</evidence>
<dbReference type="Proteomes" id="UP000295294">
    <property type="component" value="Plasmid unnamed2"/>
</dbReference>
<geneLocation type="plasmid" evidence="2">
    <name>unnamed2</name>
</geneLocation>
<evidence type="ECO:0000313" key="2">
    <source>
        <dbReference type="EMBL" id="QBY55983.1"/>
    </source>
</evidence>
<protein>
    <submittedName>
        <fullName evidence="2">Uncharacterized protein</fullName>
    </submittedName>
</protein>